<feature type="compositionally biased region" description="Polar residues" evidence="1">
    <location>
        <begin position="306"/>
        <end position="315"/>
    </location>
</feature>
<feature type="region of interest" description="Disordered" evidence="1">
    <location>
        <begin position="306"/>
        <end position="325"/>
    </location>
</feature>
<keyword evidence="3" id="KW-1185">Reference proteome</keyword>
<feature type="region of interest" description="Disordered" evidence="1">
    <location>
        <begin position="1"/>
        <end position="59"/>
    </location>
</feature>
<feature type="region of interest" description="Disordered" evidence="1">
    <location>
        <begin position="180"/>
        <end position="209"/>
    </location>
</feature>
<name>A0A9P4SJF2_9PEZI</name>
<protein>
    <submittedName>
        <fullName evidence="2">Uncharacterized protein</fullName>
    </submittedName>
</protein>
<dbReference type="EMBL" id="MU006089">
    <property type="protein sequence ID" value="KAF2843429.1"/>
    <property type="molecule type" value="Genomic_DNA"/>
</dbReference>
<dbReference type="AlphaFoldDB" id="A0A9P4SJF2"/>
<accession>A0A9P4SJF2</accession>
<gene>
    <name evidence="2" type="ORF">M501DRAFT_1054177</name>
</gene>
<reference evidence="2" key="1">
    <citation type="journal article" date="2020" name="Stud. Mycol.">
        <title>101 Dothideomycetes genomes: a test case for predicting lifestyles and emergence of pathogens.</title>
        <authorList>
            <person name="Haridas S."/>
            <person name="Albert R."/>
            <person name="Binder M."/>
            <person name="Bloem J."/>
            <person name="Labutti K."/>
            <person name="Salamov A."/>
            <person name="Andreopoulos B."/>
            <person name="Baker S."/>
            <person name="Barry K."/>
            <person name="Bills G."/>
            <person name="Bluhm B."/>
            <person name="Cannon C."/>
            <person name="Castanera R."/>
            <person name="Culley D."/>
            <person name="Daum C."/>
            <person name="Ezra D."/>
            <person name="Gonzalez J."/>
            <person name="Henrissat B."/>
            <person name="Kuo A."/>
            <person name="Liang C."/>
            <person name="Lipzen A."/>
            <person name="Lutzoni F."/>
            <person name="Magnuson J."/>
            <person name="Mondo S."/>
            <person name="Nolan M."/>
            <person name="Ohm R."/>
            <person name="Pangilinan J."/>
            <person name="Park H.-J."/>
            <person name="Ramirez L."/>
            <person name="Alfaro M."/>
            <person name="Sun H."/>
            <person name="Tritt A."/>
            <person name="Yoshinaga Y."/>
            <person name="Zwiers L.-H."/>
            <person name="Turgeon B."/>
            <person name="Goodwin S."/>
            <person name="Spatafora J."/>
            <person name="Crous P."/>
            <person name="Grigoriev I."/>
        </authorList>
    </citation>
    <scope>NUCLEOTIDE SEQUENCE</scope>
    <source>
        <strain evidence="2">CBS 101060</strain>
    </source>
</reference>
<evidence type="ECO:0000256" key="1">
    <source>
        <dbReference type="SAM" id="MobiDB-lite"/>
    </source>
</evidence>
<proteinExistence type="predicted"/>
<comment type="caution">
    <text evidence="2">The sequence shown here is derived from an EMBL/GenBank/DDBJ whole genome shotgun (WGS) entry which is preliminary data.</text>
</comment>
<evidence type="ECO:0000313" key="3">
    <source>
        <dbReference type="Proteomes" id="UP000799429"/>
    </source>
</evidence>
<feature type="compositionally biased region" description="Basic and acidic residues" evidence="1">
    <location>
        <begin position="1"/>
        <end position="13"/>
    </location>
</feature>
<sequence>MLSKNDHNTKPDGSRLPLTRHPRGISKRSLNGEGVGLESASPSRVPAGLYSYADKNSGSNSNRFSVLNQLDNPAHEASKWDFQFNVTPLPNSLHKRKDKRKKKAARLDLLDDIFAAGDPFADNCESCKKGFSLSSESRKIPKSRVTSQADGWVIASHPKHLIMPTPIPVLTDSLYKKYQEPQRRPPAYTRTQSRFFPPPSSTRDTPVPSPAAEPRLFHLPSDTAECNISIEHLKISPVSEAYRGPPITVVPSVSTELKAFLSLGHSKKGCWCKDGEYAFERVDEAVEQDGWIVCLPTTDEIQSPTPCKFTPSPTENLLRGSQELE</sequence>
<organism evidence="2 3">
    <name type="scientific">Patellaria atrata CBS 101060</name>
    <dbReference type="NCBI Taxonomy" id="1346257"/>
    <lineage>
        <taxon>Eukaryota</taxon>
        <taxon>Fungi</taxon>
        <taxon>Dikarya</taxon>
        <taxon>Ascomycota</taxon>
        <taxon>Pezizomycotina</taxon>
        <taxon>Dothideomycetes</taxon>
        <taxon>Dothideomycetes incertae sedis</taxon>
        <taxon>Patellariales</taxon>
        <taxon>Patellariaceae</taxon>
        <taxon>Patellaria</taxon>
    </lineage>
</organism>
<dbReference type="Proteomes" id="UP000799429">
    <property type="component" value="Unassembled WGS sequence"/>
</dbReference>
<evidence type="ECO:0000313" key="2">
    <source>
        <dbReference type="EMBL" id="KAF2843429.1"/>
    </source>
</evidence>